<protein>
    <submittedName>
        <fullName evidence="2">DUF2809 domain-containing protein</fullName>
    </submittedName>
</protein>
<keyword evidence="1" id="KW-1133">Transmembrane helix</keyword>
<reference evidence="2 3" key="1">
    <citation type="submission" date="2018-06" db="EMBL/GenBank/DDBJ databases">
        <title>Paenibacillus imtechensis sp. nov.</title>
        <authorList>
            <person name="Pinnaka A.K."/>
            <person name="Singh H."/>
            <person name="Kaur M."/>
        </authorList>
    </citation>
    <scope>NUCLEOTIDE SEQUENCE [LARGE SCALE GENOMIC DNA]</scope>
    <source>
        <strain evidence="2 3">SMB1</strain>
    </source>
</reference>
<evidence type="ECO:0000313" key="2">
    <source>
        <dbReference type="EMBL" id="PZD96062.1"/>
    </source>
</evidence>
<feature type="transmembrane region" description="Helical" evidence="1">
    <location>
        <begin position="67"/>
        <end position="86"/>
    </location>
</feature>
<dbReference type="AlphaFoldDB" id="A0A2W1LM62"/>
<dbReference type="OrthoDB" id="5360192at2"/>
<evidence type="ECO:0000256" key="1">
    <source>
        <dbReference type="SAM" id="Phobius"/>
    </source>
</evidence>
<proteinExistence type="predicted"/>
<comment type="caution">
    <text evidence="2">The sequence shown here is derived from an EMBL/GenBank/DDBJ whole genome shotgun (WGS) entry which is preliminary data.</text>
</comment>
<keyword evidence="1" id="KW-0812">Transmembrane</keyword>
<dbReference type="Pfam" id="PF10990">
    <property type="entry name" value="DUF2809"/>
    <property type="match status" value="1"/>
</dbReference>
<dbReference type="InterPro" id="IPR021257">
    <property type="entry name" value="DUF2809"/>
</dbReference>
<sequence>MYNIRNVMNRRRLRYLLAGMLMMGLGLVTRAMASSLPDFLADHAGDALWAAMIYMGIRFLRPDIHPLLSAGACLFFCLLVEASQLYQADWINEIRRSAIGALVLGRGFLYVDLLRYTAGTGIAVAADMAAFGKRDRLEV</sequence>
<keyword evidence="3" id="KW-1185">Reference proteome</keyword>
<evidence type="ECO:0000313" key="3">
    <source>
        <dbReference type="Proteomes" id="UP000249522"/>
    </source>
</evidence>
<dbReference type="Proteomes" id="UP000249522">
    <property type="component" value="Unassembled WGS sequence"/>
</dbReference>
<keyword evidence="1" id="KW-0472">Membrane</keyword>
<gene>
    <name evidence="2" type="ORF">DNH61_09090</name>
</gene>
<organism evidence="2 3">
    <name type="scientific">Paenibacillus sambharensis</name>
    <dbReference type="NCBI Taxonomy" id="1803190"/>
    <lineage>
        <taxon>Bacteria</taxon>
        <taxon>Bacillati</taxon>
        <taxon>Bacillota</taxon>
        <taxon>Bacilli</taxon>
        <taxon>Bacillales</taxon>
        <taxon>Paenibacillaceae</taxon>
        <taxon>Paenibacillus</taxon>
    </lineage>
</organism>
<dbReference type="EMBL" id="QKRB01000042">
    <property type="protein sequence ID" value="PZD96062.1"/>
    <property type="molecule type" value="Genomic_DNA"/>
</dbReference>
<accession>A0A2W1LM62</accession>
<name>A0A2W1LM62_9BACL</name>